<evidence type="ECO:0000256" key="1">
    <source>
        <dbReference type="SAM" id="SignalP"/>
    </source>
</evidence>
<proteinExistence type="predicted"/>
<evidence type="ECO:0000313" key="2">
    <source>
        <dbReference type="EMBL" id="MET1489223.1"/>
    </source>
</evidence>
<protein>
    <recommendedName>
        <fullName evidence="4">Lipoprotein</fullName>
    </recommendedName>
</protein>
<accession>A0ABV2CMT6</accession>
<gene>
    <name evidence="2" type="ORF">ABVT11_05260</name>
</gene>
<feature type="chain" id="PRO_5046750026" description="Lipoprotein" evidence="1">
    <location>
        <begin position="24"/>
        <end position="193"/>
    </location>
</feature>
<organism evidence="2 3">
    <name type="scientific">Uliginosibacterium paludis</name>
    <dbReference type="NCBI Taxonomy" id="1615952"/>
    <lineage>
        <taxon>Bacteria</taxon>
        <taxon>Pseudomonadati</taxon>
        <taxon>Pseudomonadota</taxon>
        <taxon>Betaproteobacteria</taxon>
        <taxon>Rhodocyclales</taxon>
        <taxon>Zoogloeaceae</taxon>
        <taxon>Uliginosibacterium</taxon>
    </lineage>
</organism>
<evidence type="ECO:0000313" key="3">
    <source>
        <dbReference type="Proteomes" id="UP001548590"/>
    </source>
</evidence>
<feature type="signal peptide" evidence="1">
    <location>
        <begin position="1"/>
        <end position="23"/>
    </location>
</feature>
<keyword evidence="1" id="KW-0732">Signal</keyword>
<dbReference type="PROSITE" id="PS51257">
    <property type="entry name" value="PROKAR_LIPOPROTEIN"/>
    <property type="match status" value="1"/>
</dbReference>
<evidence type="ECO:0008006" key="4">
    <source>
        <dbReference type="Google" id="ProtNLM"/>
    </source>
</evidence>
<comment type="caution">
    <text evidence="2">The sequence shown here is derived from an EMBL/GenBank/DDBJ whole genome shotgun (WGS) entry which is preliminary data.</text>
</comment>
<reference evidence="2 3" key="1">
    <citation type="submission" date="2024-07" db="EMBL/GenBank/DDBJ databases">
        <title>Uliginosibacterium paludis KCTC:42655.</title>
        <authorList>
            <person name="Kim M.K."/>
        </authorList>
    </citation>
    <scope>NUCLEOTIDE SEQUENCE [LARGE SCALE GENOMIC DNA]</scope>
    <source>
        <strain evidence="2 3">KCTC 42655</strain>
    </source>
</reference>
<dbReference type="Proteomes" id="UP001548590">
    <property type="component" value="Unassembled WGS sequence"/>
</dbReference>
<dbReference type="RefSeq" id="WP_345924417.1">
    <property type="nucleotide sequence ID" value="NZ_JBDIVF010000001.1"/>
</dbReference>
<keyword evidence="3" id="KW-1185">Reference proteome</keyword>
<name>A0ABV2CMT6_9RHOO</name>
<dbReference type="EMBL" id="JBEWLZ010000002">
    <property type="protein sequence ID" value="MET1489223.1"/>
    <property type="molecule type" value="Genomic_DNA"/>
</dbReference>
<sequence length="193" mass="20902">MNRFLIIMATACLLGLAGCGELASRPAPAWQRVSLERFFNGLTVPVSLSIRLPGDFVLAGGIDAPVSHAYWMRPADVAKMRETRQLPADAAYLFGNMAPPVRFDRASGKFSGEDQLRSQLAAAGVRLLDQRKWQANGLPVLAIKAVGSDGRPIQVVYIATLADSYCLYITLRPAAGDAEGDERLWQQGALSIE</sequence>